<organism evidence="1 2">
    <name type="scientific">Lupinus albus</name>
    <name type="common">White lupine</name>
    <name type="synonym">Lupinus termis</name>
    <dbReference type="NCBI Taxonomy" id="3870"/>
    <lineage>
        <taxon>Eukaryota</taxon>
        <taxon>Viridiplantae</taxon>
        <taxon>Streptophyta</taxon>
        <taxon>Embryophyta</taxon>
        <taxon>Tracheophyta</taxon>
        <taxon>Spermatophyta</taxon>
        <taxon>Magnoliopsida</taxon>
        <taxon>eudicotyledons</taxon>
        <taxon>Gunneridae</taxon>
        <taxon>Pentapetalae</taxon>
        <taxon>rosids</taxon>
        <taxon>fabids</taxon>
        <taxon>Fabales</taxon>
        <taxon>Fabaceae</taxon>
        <taxon>Papilionoideae</taxon>
        <taxon>50 kb inversion clade</taxon>
        <taxon>genistoids sensu lato</taxon>
        <taxon>core genistoids</taxon>
        <taxon>Genisteae</taxon>
        <taxon>Lupinus</taxon>
    </lineage>
</organism>
<protein>
    <submittedName>
        <fullName evidence="1">Uncharacterized protein</fullName>
    </submittedName>
</protein>
<accession>A0A6A4NZW8</accession>
<evidence type="ECO:0000313" key="2">
    <source>
        <dbReference type="Proteomes" id="UP000447434"/>
    </source>
</evidence>
<dbReference type="EMBL" id="WOCE01000018">
    <property type="protein sequence ID" value="KAE9594691.1"/>
    <property type="molecule type" value="Genomic_DNA"/>
</dbReference>
<dbReference type="OrthoDB" id="551907at2759"/>
<comment type="caution">
    <text evidence="1">The sequence shown here is derived from an EMBL/GenBank/DDBJ whole genome shotgun (WGS) entry which is preliminary data.</text>
</comment>
<dbReference type="Proteomes" id="UP000447434">
    <property type="component" value="Chromosome 18"/>
</dbReference>
<gene>
    <name evidence="1" type="ORF">Lalb_Chr18g0056471</name>
</gene>
<keyword evidence="2" id="KW-1185">Reference proteome</keyword>
<evidence type="ECO:0000313" key="1">
    <source>
        <dbReference type="EMBL" id="KAE9594691.1"/>
    </source>
</evidence>
<dbReference type="AlphaFoldDB" id="A0A6A4NZW8"/>
<proteinExistence type="predicted"/>
<sequence>MKQEQQMSQGKKNVMTPHFVPTSTFESNYGHQNIHQWNRGTDHYAEELALIQAQGNHHEVKCYYGNKGTESMVISKGHEQNKHTYIVFKDLLGSQSIEENKNPHEMESLGAATAYKSYHQRLEEEKHEDMLSLSLGSRQGLNEQEPRPDANDVSLELKLKIN</sequence>
<reference evidence="2" key="1">
    <citation type="journal article" date="2020" name="Nat. Commun.">
        <title>Genome sequence of the cluster root forming white lupin.</title>
        <authorList>
            <person name="Hufnagel B."/>
            <person name="Marques A."/>
            <person name="Soriano A."/>
            <person name="Marques L."/>
            <person name="Divol F."/>
            <person name="Doumas P."/>
            <person name="Sallet E."/>
            <person name="Mancinotti D."/>
            <person name="Carrere S."/>
            <person name="Marande W."/>
            <person name="Arribat S."/>
            <person name="Keller J."/>
            <person name="Huneau C."/>
            <person name="Blein T."/>
            <person name="Aime D."/>
            <person name="Laguerre M."/>
            <person name="Taylor J."/>
            <person name="Schubert V."/>
            <person name="Nelson M."/>
            <person name="Geu-Flores F."/>
            <person name="Crespi M."/>
            <person name="Gallardo-Guerrero K."/>
            <person name="Delaux P.-M."/>
            <person name="Salse J."/>
            <person name="Berges H."/>
            <person name="Guyot R."/>
            <person name="Gouzy J."/>
            <person name="Peret B."/>
        </authorList>
    </citation>
    <scope>NUCLEOTIDE SEQUENCE [LARGE SCALE GENOMIC DNA]</scope>
    <source>
        <strain evidence="2">cv. Amiga</strain>
    </source>
</reference>
<name>A0A6A4NZW8_LUPAL</name>